<gene>
    <name evidence="5" type="ORF">DICPUDRAFT_91670</name>
</gene>
<dbReference type="RefSeq" id="XP_003286207.1">
    <property type="nucleotide sequence ID" value="XM_003286159.1"/>
</dbReference>
<dbReference type="InterPro" id="IPR046342">
    <property type="entry name" value="CBS_dom_sf"/>
</dbReference>
<evidence type="ECO:0000256" key="2">
    <source>
        <dbReference type="ARBA" id="ARBA00023122"/>
    </source>
</evidence>
<dbReference type="GeneID" id="10503618"/>
<reference evidence="6" key="1">
    <citation type="journal article" date="2011" name="Genome Biol.">
        <title>Comparative genomics of the social amoebae Dictyostelium discoideum and Dictyostelium purpureum.</title>
        <authorList>
            <consortium name="US DOE Joint Genome Institute (JGI-PGF)"/>
            <person name="Sucgang R."/>
            <person name="Kuo A."/>
            <person name="Tian X."/>
            <person name="Salerno W."/>
            <person name="Parikh A."/>
            <person name="Feasley C.L."/>
            <person name="Dalin E."/>
            <person name="Tu H."/>
            <person name="Huang E."/>
            <person name="Barry K."/>
            <person name="Lindquist E."/>
            <person name="Shapiro H."/>
            <person name="Bruce D."/>
            <person name="Schmutz J."/>
            <person name="Salamov A."/>
            <person name="Fey P."/>
            <person name="Gaudet P."/>
            <person name="Anjard C."/>
            <person name="Babu M.M."/>
            <person name="Basu S."/>
            <person name="Bushmanova Y."/>
            <person name="van der Wel H."/>
            <person name="Katoh-Kurasawa M."/>
            <person name="Dinh C."/>
            <person name="Coutinho P.M."/>
            <person name="Saito T."/>
            <person name="Elias M."/>
            <person name="Schaap P."/>
            <person name="Kay R.R."/>
            <person name="Henrissat B."/>
            <person name="Eichinger L."/>
            <person name="Rivero F."/>
            <person name="Putnam N.H."/>
            <person name="West C.M."/>
            <person name="Loomis W.F."/>
            <person name="Chisholm R.L."/>
            <person name="Shaulsky G."/>
            <person name="Strassmann J.E."/>
            <person name="Queller D.C."/>
            <person name="Kuspa A."/>
            <person name="Grigoriev I.V."/>
        </authorList>
    </citation>
    <scope>NUCLEOTIDE SEQUENCE [LARGE SCALE GENOMIC DNA]</scope>
    <source>
        <strain evidence="6">QSDP1</strain>
    </source>
</reference>
<organism evidence="5 6">
    <name type="scientific">Dictyostelium purpureum</name>
    <name type="common">Slime mold</name>
    <dbReference type="NCBI Taxonomy" id="5786"/>
    <lineage>
        <taxon>Eukaryota</taxon>
        <taxon>Amoebozoa</taxon>
        <taxon>Evosea</taxon>
        <taxon>Eumycetozoa</taxon>
        <taxon>Dictyostelia</taxon>
        <taxon>Dictyosteliales</taxon>
        <taxon>Dictyosteliaceae</taxon>
        <taxon>Dictyostelium</taxon>
    </lineage>
</organism>
<feature type="domain" description="CBS" evidence="4">
    <location>
        <begin position="107"/>
        <end position="166"/>
    </location>
</feature>
<dbReference type="PANTHER" id="PTHR13780">
    <property type="entry name" value="AMP-ACTIVATED PROTEIN KINASE, GAMMA REGULATORY SUBUNIT"/>
    <property type="match status" value="1"/>
</dbReference>
<dbReference type="InParanoid" id="F0ZFM0"/>
<dbReference type="InterPro" id="IPR050511">
    <property type="entry name" value="AMPK_gamma/SDS23_families"/>
</dbReference>
<dbReference type="eggNOG" id="KOG1764">
    <property type="taxonomic scope" value="Eukaryota"/>
</dbReference>
<sequence>MELLKTLKASSPVFPNDSSTIKAVNMTDPIETGLKQLISNNILSAPVYNPIEKKYYCFFSMLDVINEIVQNTSGNELNMGDISTVLSVMQEKNLLKKTIISDIADNSKRDPFIVVDSESTLDKVTCLMVKNNIRRIAVLNQRGELCNVITNSRIIECISHLFEMDRELEILGKRTIKEMKIGHKEVISIEQNKRALDAFRLISEMGVSGIAVLNEKRELVGSISDGDLRLIKSKCQYLSLLNLPIKEYLEALKKITDYKSTFLTCRSNDTFKEIVQSIGEKRAHRVFIINTHNQLEGVLSLQDILEQIVLPQDLLKKKN</sequence>
<dbReference type="AlphaFoldDB" id="F0ZFM0"/>
<evidence type="ECO:0000313" key="5">
    <source>
        <dbReference type="EMBL" id="EGC37237.1"/>
    </source>
</evidence>
<accession>F0ZFM0</accession>
<feature type="domain" description="CBS" evidence="4">
    <location>
        <begin position="258"/>
        <end position="314"/>
    </location>
</feature>
<dbReference type="KEGG" id="dpp:DICPUDRAFT_91670"/>
<dbReference type="VEuPathDB" id="AmoebaDB:DICPUDRAFT_91670"/>
<dbReference type="EMBL" id="GL871004">
    <property type="protein sequence ID" value="EGC37237.1"/>
    <property type="molecule type" value="Genomic_DNA"/>
</dbReference>
<keyword evidence="1" id="KW-0677">Repeat</keyword>
<evidence type="ECO:0000256" key="1">
    <source>
        <dbReference type="ARBA" id="ARBA00022737"/>
    </source>
</evidence>
<keyword evidence="2 3" id="KW-0129">CBS domain</keyword>
<dbReference type="SUPFAM" id="SSF54631">
    <property type="entry name" value="CBS-domain pair"/>
    <property type="match status" value="2"/>
</dbReference>
<evidence type="ECO:0000256" key="3">
    <source>
        <dbReference type="PROSITE-ProRule" id="PRU00703"/>
    </source>
</evidence>
<dbReference type="Proteomes" id="UP000001064">
    <property type="component" value="Unassembled WGS sequence"/>
</dbReference>
<dbReference type="OMA" id="YHDYRTI"/>
<dbReference type="OrthoDB" id="449052at2759"/>
<dbReference type="InterPro" id="IPR000644">
    <property type="entry name" value="CBS_dom"/>
</dbReference>
<dbReference type="Pfam" id="PF00571">
    <property type="entry name" value="CBS"/>
    <property type="match status" value="3"/>
</dbReference>
<evidence type="ECO:0000259" key="4">
    <source>
        <dbReference type="PROSITE" id="PS51371"/>
    </source>
</evidence>
<dbReference type="STRING" id="5786.F0ZFM0"/>
<dbReference type="PANTHER" id="PTHR13780:SF25">
    <property type="entry name" value="CBS DOMAIN-CONTAINING PROTEIN"/>
    <property type="match status" value="1"/>
</dbReference>
<name>F0ZFM0_DICPU</name>
<dbReference type="CDD" id="cd02205">
    <property type="entry name" value="CBS_pair_SF"/>
    <property type="match status" value="1"/>
</dbReference>
<protein>
    <recommendedName>
        <fullName evidence="4">CBS domain-containing protein</fullName>
    </recommendedName>
</protein>
<dbReference type="SMART" id="SM00116">
    <property type="entry name" value="CBS"/>
    <property type="match status" value="3"/>
</dbReference>
<proteinExistence type="predicted"/>
<evidence type="ECO:0000313" key="6">
    <source>
        <dbReference type="Proteomes" id="UP000001064"/>
    </source>
</evidence>
<dbReference type="PROSITE" id="PS51371">
    <property type="entry name" value="CBS"/>
    <property type="match status" value="2"/>
</dbReference>
<dbReference type="Gene3D" id="3.10.580.10">
    <property type="entry name" value="CBS-domain"/>
    <property type="match status" value="2"/>
</dbReference>
<keyword evidence="6" id="KW-1185">Reference proteome</keyword>